<evidence type="ECO:0000313" key="1">
    <source>
        <dbReference type="EMBL" id="GKV02791.1"/>
    </source>
</evidence>
<sequence length="76" mass="8234">MLATRHCRAWVMQPNPSYSAAAELDCLPSTELKSALSFVVAELDCFVAAELGYSAAAELDSLASAKLEHCFELCYC</sequence>
<evidence type="ECO:0000313" key="2">
    <source>
        <dbReference type="Proteomes" id="UP001054252"/>
    </source>
</evidence>
<comment type="caution">
    <text evidence="1">The sequence shown here is derived from an EMBL/GenBank/DDBJ whole genome shotgun (WGS) entry which is preliminary data.</text>
</comment>
<reference evidence="1 2" key="1">
    <citation type="journal article" date="2021" name="Commun. Biol.">
        <title>The genome of Shorea leprosula (Dipterocarpaceae) highlights the ecological relevance of drought in aseasonal tropical rainforests.</title>
        <authorList>
            <person name="Ng K.K.S."/>
            <person name="Kobayashi M.J."/>
            <person name="Fawcett J.A."/>
            <person name="Hatakeyama M."/>
            <person name="Paape T."/>
            <person name="Ng C.H."/>
            <person name="Ang C.C."/>
            <person name="Tnah L.H."/>
            <person name="Lee C.T."/>
            <person name="Nishiyama T."/>
            <person name="Sese J."/>
            <person name="O'Brien M.J."/>
            <person name="Copetti D."/>
            <person name="Mohd Noor M.I."/>
            <person name="Ong R.C."/>
            <person name="Putra M."/>
            <person name="Sireger I.Z."/>
            <person name="Indrioko S."/>
            <person name="Kosugi Y."/>
            <person name="Izuno A."/>
            <person name="Isagi Y."/>
            <person name="Lee S.L."/>
            <person name="Shimizu K.K."/>
        </authorList>
    </citation>
    <scope>NUCLEOTIDE SEQUENCE [LARGE SCALE GENOMIC DNA]</scope>
    <source>
        <strain evidence="1">214</strain>
    </source>
</reference>
<name>A0AAV5IVY2_9ROSI</name>
<keyword evidence="2" id="KW-1185">Reference proteome</keyword>
<protein>
    <submittedName>
        <fullName evidence="1">Uncharacterized protein</fullName>
    </submittedName>
</protein>
<dbReference type="Proteomes" id="UP001054252">
    <property type="component" value="Unassembled WGS sequence"/>
</dbReference>
<organism evidence="1 2">
    <name type="scientific">Rubroshorea leprosula</name>
    <dbReference type="NCBI Taxonomy" id="152421"/>
    <lineage>
        <taxon>Eukaryota</taxon>
        <taxon>Viridiplantae</taxon>
        <taxon>Streptophyta</taxon>
        <taxon>Embryophyta</taxon>
        <taxon>Tracheophyta</taxon>
        <taxon>Spermatophyta</taxon>
        <taxon>Magnoliopsida</taxon>
        <taxon>eudicotyledons</taxon>
        <taxon>Gunneridae</taxon>
        <taxon>Pentapetalae</taxon>
        <taxon>rosids</taxon>
        <taxon>malvids</taxon>
        <taxon>Malvales</taxon>
        <taxon>Dipterocarpaceae</taxon>
        <taxon>Rubroshorea</taxon>
    </lineage>
</organism>
<dbReference type="AlphaFoldDB" id="A0AAV5IVY2"/>
<dbReference type="EMBL" id="BPVZ01000019">
    <property type="protein sequence ID" value="GKV02791.1"/>
    <property type="molecule type" value="Genomic_DNA"/>
</dbReference>
<proteinExistence type="predicted"/>
<accession>A0AAV5IVY2</accession>
<gene>
    <name evidence="1" type="ORF">SLEP1_g15180</name>
</gene>